<dbReference type="GO" id="GO:0005665">
    <property type="term" value="C:RNA polymerase II, core complex"/>
    <property type="evidence" value="ECO:0007669"/>
    <property type="project" value="TreeGrafter"/>
</dbReference>
<dbReference type="Proteomes" id="UP000076842">
    <property type="component" value="Unassembled WGS sequence"/>
</dbReference>
<evidence type="ECO:0000256" key="4">
    <source>
        <dbReference type="SAM" id="MobiDB-lite"/>
    </source>
</evidence>
<dbReference type="SUPFAM" id="SSF56553">
    <property type="entry name" value="Insert subdomain of RNA polymerase alpha subunit"/>
    <property type="match status" value="1"/>
</dbReference>
<evidence type="ECO:0000313" key="6">
    <source>
        <dbReference type="EMBL" id="KZT52874.1"/>
    </source>
</evidence>
<proteinExistence type="inferred from homology"/>
<dbReference type="InterPro" id="IPR011263">
    <property type="entry name" value="DNA-dir_RNA_pol_RpoA/D/Rpb3"/>
</dbReference>
<organism evidence="6 7">
    <name type="scientific">Calocera cornea HHB12733</name>
    <dbReference type="NCBI Taxonomy" id="1353952"/>
    <lineage>
        <taxon>Eukaryota</taxon>
        <taxon>Fungi</taxon>
        <taxon>Dikarya</taxon>
        <taxon>Basidiomycota</taxon>
        <taxon>Agaricomycotina</taxon>
        <taxon>Dacrymycetes</taxon>
        <taxon>Dacrymycetales</taxon>
        <taxon>Dacrymycetaceae</taxon>
        <taxon>Calocera</taxon>
    </lineage>
</organism>
<feature type="region of interest" description="Disordered" evidence="4">
    <location>
        <begin position="291"/>
        <end position="410"/>
    </location>
</feature>
<feature type="compositionally biased region" description="Gly residues" evidence="4">
    <location>
        <begin position="359"/>
        <end position="410"/>
    </location>
</feature>
<dbReference type="InterPro" id="IPR001514">
    <property type="entry name" value="DNA-dir_RNA_pol_30-40kDasu_CS"/>
</dbReference>
<comment type="similarity">
    <text evidence="3">Belongs to the archaeal Rpo3/eukaryotic RPB3 RNA polymerase subunit family.</text>
</comment>
<dbReference type="GO" id="GO:0046983">
    <property type="term" value="F:protein dimerization activity"/>
    <property type="evidence" value="ECO:0007669"/>
    <property type="project" value="InterPro"/>
</dbReference>
<dbReference type="Gene3D" id="3.30.1360.10">
    <property type="entry name" value="RNA polymerase, RBP11-like subunit"/>
    <property type="match status" value="1"/>
</dbReference>
<sequence>MEEPTVRIRELQKDRVDFVLSGVDLAFANSFRRVIMADVATLAIDMVEIEINTTVLVDEFLSHRLGMIPLTSTKCDEGMRNKRECPCLGFCRYCALVYEIDVRCTEGEMNVTSDHLTLIPPDQWDHDSEETSAAEDILAKRGKNFGIPAGPATDPDPSRRPISLVRLRKGQALKARCIARKGIAKEHAKWSPCSAVGFEYDPHNKLRHTSYWFEADEKAEWPLSKNADEEAPPGDVFDFAAVPEQFYYDVETTGSLAPREVCNKGLEELQNKLAAIVYACRTVNEPAEAPALDLPSTMTNGHADGFGKDGGGGWGGGGGQPNGWDTSPAWGPAGGEGGSRSPAAGGWGGGGATSPDAYGPGGGARSPAAGGWGATGGASPPAGGGWGGMNGSSGGGGGGGAGGGGWGGSF</sequence>
<keyword evidence="7" id="KW-1185">Reference proteome</keyword>
<dbReference type="SMART" id="SM00662">
    <property type="entry name" value="RPOLD"/>
    <property type="match status" value="1"/>
</dbReference>
<dbReference type="CDD" id="cd07031">
    <property type="entry name" value="RNAP_II_RPB3"/>
    <property type="match status" value="1"/>
</dbReference>
<evidence type="ECO:0000256" key="1">
    <source>
        <dbReference type="ARBA" id="ARBA00022478"/>
    </source>
</evidence>
<dbReference type="Pfam" id="PF01000">
    <property type="entry name" value="RNA_pol_A_bac"/>
    <property type="match status" value="1"/>
</dbReference>
<dbReference type="PANTHER" id="PTHR11800:SF2">
    <property type="entry name" value="DNA-DIRECTED RNA POLYMERASE II SUBUNIT RPB3"/>
    <property type="match status" value="1"/>
</dbReference>
<dbReference type="PANTHER" id="PTHR11800">
    <property type="entry name" value="DNA-DIRECTED RNA POLYMERASE"/>
    <property type="match status" value="1"/>
</dbReference>
<dbReference type="HAMAP" id="MF_00320">
    <property type="entry name" value="RNApol_arch_Rpo3"/>
    <property type="match status" value="1"/>
</dbReference>
<dbReference type="GO" id="GO:0003677">
    <property type="term" value="F:DNA binding"/>
    <property type="evidence" value="ECO:0007669"/>
    <property type="project" value="InterPro"/>
</dbReference>
<evidence type="ECO:0000259" key="5">
    <source>
        <dbReference type="SMART" id="SM00662"/>
    </source>
</evidence>
<protein>
    <submittedName>
        <fullName evidence="6">RBP11-like subunits of RNA polymerase</fullName>
    </submittedName>
</protein>
<dbReference type="FunCoup" id="A0A165DIF8">
    <property type="interactions" value="549"/>
</dbReference>
<gene>
    <name evidence="6" type="ORF">CALCODRAFT_440971</name>
</gene>
<feature type="domain" description="DNA-directed RNA polymerase RpoA/D/Rpb3-type" evidence="5">
    <location>
        <begin position="15"/>
        <end position="279"/>
    </location>
</feature>
<dbReference type="InterPro" id="IPR011262">
    <property type="entry name" value="DNA-dir_RNA_pol_insert"/>
</dbReference>
<dbReference type="OrthoDB" id="270173at2759"/>
<dbReference type="EMBL" id="KV424053">
    <property type="protein sequence ID" value="KZT52874.1"/>
    <property type="molecule type" value="Genomic_DNA"/>
</dbReference>
<dbReference type="GO" id="GO:0006366">
    <property type="term" value="P:transcription by RNA polymerase II"/>
    <property type="evidence" value="ECO:0007669"/>
    <property type="project" value="TreeGrafter"/>
</dbReference>
<dbReference type="InParanoid" id="A0A165DIF8"/>
<dbReference type="InterPro" id="IPR050518">
    <property type="entry name" value="Rpo3/RPB3_RNA_Pol_subunit"/>
</dbReference>
<dbReference type="InterPro" id="IPR036643">
    <property type="entry name" value="RNApol_insert_sf"/>
</dbReference>
<reference evidence="6 7" key="1">
    <citation type="journal article" date="2016" name="Mol. Biol. Evol.">
        <title>Comparative Genomics of Early-Diverging Mushroom-Forming Fungi Provides Insights into the Origins of Lignocellulose Decay Capabilities.</title>
        <authorList>
            <person name="Nagy L.G."/>
            <person name="Riley R."/>
            <person name="Tritt A."/>
            <person name="Adam C."/>
            <person name="Daum C."/>
            <person name="Floudas D."/>
            <person name="Sun H."/>
            <person name="Yadav J.S."/>
            <person name="Pangilinan J."/>
            <person name="Larsson K.H."/>
            <person name="Matsuura K."/>
            <person name="Barry K."/>
            <person name="Labutti K."/>
            <person name="Kuo R."/>
            <person name="Ohm R.A."/>
            <person name="Bhattacharya S.S."/>
            <person name="Shirouzu T."/>
            <person name="Yoshinaga Y."/>
            <person name="Martin F.M."/>
            <person name="Grigoriev I.V."/>
            <person name="Hibbett D.S."/>
        </authorList>
    </citation>
    <scope>NUCLEOTIDE SEQUENCE [LARGE SCALE GENOMIC DNA]</scope>
    <source>
        <strain evidence="6 7">HHB12733</strain>
    </source>
</reference>
<dbReference type="InterPro" id="IPR036603">
    <property type="entry name" value="RBP11-like"/>
</dbReference>
<keyword evidence="1" id="KW-0240">DNA-directed RNA polymerase</keyword>
<dbReference type="GO" id="GO:0003899">
    <property type="term" value="F:DNA-directed RNA polymerase activity"/>
    <property type="evidence" value="ECO:0007669"/>
    <property type="project" value="InterPro"/>
</dbReference>
<evidence type="ECO:0000313" key="7">
    <source>
        <dbReference type="Proteomes" id="UP000076842"/>
    </source>
</evidence>
<dbReference type="AlphaFoldDB" id="A0A165DIF8"/>
<accession>A0A165DIF8</accession>
<feature type="compositionally biased region" description="Gly residues" evidence="4">
    <location>
        <begin position="308"/>
        <end position="321"/>
    </location>
</feature>
<dbReference type="InterPro" id="IPR022842">
    <property type="entry name" value="RNAP_Rpo3/Rpb3/RPAC1"/>
</dbReference>
<dbReference type="STRING" id="1353952.A0A165DIF8"/>
<dbReference type="Pfam" id="PF01193">
    <property type="entry name" value="RNA_pol_L"/>
    <property type="match status" value="1"/>
</dbReference>
<evidence type="ECO:0000256" key="2">
    <source>
        <dbReference type="ARBA" id="ARBA00023163"/>
    </source>
</evidence>
<dbReference type="PROSITE" id="PS00446">
    <property type="entry name" value="RNA_POL_D_30KD"/>
    <property type="match status" value="1"/>
</dbReference>
<dbReference type="Gene3D" id="2.170.120.12">
    <property type="entry name" value="DNA-directed RNA polymerase, insert domain"/>
    <property type="match status" value="1"/>
</dbReference>
<dbReference type="SUPFAM" id="SSF55257">
    <property type="entry name" value="RBP11-like subunits of RNA polymerase"/>
    <property type="match status" value="1"/>
</dbReference>
<name>A0A165DIF8_9BASI</name>
<evidence type="ECO:0000256" key="3">
    <source>
        <dbReference type="ARBA" id="ARBA00025804"/>
    </source>
</evidence>
<keyword evidence="2" id="KW-0804">Transcription</keyword>